<reference evidence="13" key="1">
    <citation type="submission" date="2020-09" db="EMBL/GenBank/DDBJ databases">
        <title>De no assembly of potato wild relative species, Solanum commersonii.</title>
        <authorList>
            <person name="Cho K."/>
        </authorList>
    </citation>
    <scope>NUCLEOTIDE SEQUENCE</scope>
    <source>
        <strain evidence="13">LZ3.2</strain>
        <tissue evidence="13">Leaf</tissue>
    </source>
</reference>
<keyword evidence="8" id="KW-0934">Plastid</keyword>
<evidence type="ECO:0000256" key="9">
    <source>
        <dbReference type="ARBA" id="ARBA00022927"/>
    </source>
</evidence>
<evidence type="ECO:0000256" key="6">
    <source>
        <dbReference type="ARBA" id="ARBA00022448"/>
    </source>
</evidence>
<keyword evidence="10" id="KW-1133">Transmembrane helix</keyword>
<keyword evidence="9" id="KW-0653">Protein transport</keyword>
<organism evidence="13 14">
    <name type="scientific">Solanum commersonii</name>
    <name type="common">Commerson's wild potato</name>
    <name type="synonym">Commerson's nightshade</name>
    <dbReference type="NCBI Taxonomy" id="4109"/>
    <lineage>
        <taxon>Eukaryota</taxon>
        <taxon>Viridiplantae</taxon>
        <taxon>Streptophyta</taxon>
        <taxon>Embryophyta</taxon>
        <taxon>Tracheophyta</taxon>
        <taxon>Spermatophyta</taxon>
        <taxon>Magnoliopsida</taxon>
        <taxon>eudicotyledons</taxon>
        <taxon>Gunneridae</taxon>
        <taxon>Pentapetalae</taxon>
        <taxon>asterids</taxon>
        <taxon>lamiids</taxon>
        <taxon>Solanales</taxon>
        <taxon>Solanaceae</taxon>
        <taxon>Solanoideae</taxon>
        <taxon>Solaneae</taxon>
        <taxon>Solanum</taxon>
    </lineage>
</organism>
<comment type="caution">
    <text evidence="13">The sequence shown here is derived from an EMBL/GenBank/DDBJ whole genome shotgun (WGS) entry which is preliminary data.</text>
</comment>
<keyword evidence="10" id="KW-0472">Membrane</keyword>
<comment type="function">
    <text evidence="1">Involved in protein precursor import into chloroplasts. May be part of an intermediate translocation complex acting as a protein-conducting channel at the inner envelope.</text>
</comment>
<evidence type="ECO:0000256" key="7">
    <source>
        <dbReference type="ARBA" id="ARBA00022692"/>
    </source>
</evidence>
<dbReference type="Pfam" id="PF05758">
    <property type="entry name" value="Ycf1"/>
    <property type="match status" value="1"/>
</dbReference>
<feature type="compositionally biased region" description="Basic and acidic residues" evidence="12">
    <location>
        <begin position="119"/>
        <end position="129"/>
    </location>
</feature>
<feature type="compositionally biased region" description="Acidic residues" evidence="12">
    <location>
        <begin position="130"/>
        <end position="142"/>
    </location>
</feature>
<evidence type="ECO:0000256" key="10">
    <source>
        <dbReference type="ARBA" id="ARBA00022989"/>
    </source>
</evidence>
<keyword evidence="7" id="KW-0812">Transmembrane</keyword>
<evidence type="ECO:0000256" key="2">
    <source>
        <dbReference type="ARBA" id="ARBA00004478"/>
    </source>
</evidence>
<feature type="region of interest" description="Disordered" evidence="12">
    <location>
        <begin position="87"/>
        <end position="150"/>
    </location>
</feature>
<evidence type="ECO:0000256" key="12">
    <source>
        <dbReference type="SAM" id="MobiDB-lite"/>
    </source>
</evidence>
<comment type="subcellular location">
    <subcellularLocation>
        <location evidence="2">Plastid</location>
        <location evidence="2">Chloroplast inner membrane</location>
        <topology evidence="2">Multi-pass membrane protein</topology>
    </subcellularLocation>
</comment>
<evidence type="ECO:0000256" key="1">
    <source>
        <dbReference type="ARBA" id="ARBA00002515"/>
    </source>
</evidence>
<dbReference type="GO" id="GO:0015031">
    <property type="term" value="P:protein transport"/>
    <property type="evidence" value="ECO:0007669"/>
    <property type="project" value="UniProtKB-KW"/>
</dbReference>
<keyword evidence="14" id="KW-1185">Reference proteome</keyword>
<protein>
    <recommendedName>
        <fullName evidence="5">Protein TIC 214</fullName>
    </recommendedName>
    <alternativeName>
        <fullName evidence="11">Translocon at the inner envelope membrane of chloroplasts 214</fullName>
    </alternativeName>
</protein>
<accession>A0A9J5VZG4</accession>
<dbReference type="AlphaFoldDB" id="A0A9J5VZG4"/>
<evidence type="ECO:0000313" key="13">
    <source>
        <dbReference type="EMBL" id="KAG5568524.1"/>
    </source>
</evidence>
<evidence type="ECO:0000256" key="3">
    <source>
        <dbReference type="ARBA" id="ARBA00009956"/>
    </source>
</evidence>
<dbReference type="Proteomes" id="UP000824120">
    <property type="component" value="Unassembled WGS sequence"/>
</dbReference>
<evidence type="ECO:0000256" key="4">
    <source>
        <dbReference type="ARBA" id="ARBA00011510"/>
    </source>
</evidence>
<keyword evidence="8" id="KW-1001">Plastid inner membrane</keyword>
<dbReference type="GO" id="GO:0009706">
    <property type="term" value="C:chloroplast inner membrane"/>
    <property type="evidence" value="ECO:0007669"/>
    <property type="project" value="UniProtKB-SubCell"/>
</dbReference>
<comment type="subunit">
    <text evidence="4">Part of the Tic complex.</text>
</comment>
<evidence type="ECO:0000256" key="8">
    <source>
        <dbReference type="ARBA" id="ARBA00022780"/>
    </source>
</evidence>
<dbReference type="EMBL" id="JACXVP010000100">
    <property type="protein sequence ID" value="KAG5568524.1"/>
    <property type="molecule type" value="Genomic_DNA"/>
</dbReference>
<feature type="region of interest" description="Disordered" evidence="12">
    <location>
        <begin position="26"/>
        <end position="57"/>
    </location>
</feature>
<keyword evidence="6" id="KW-0813">Transport</keyword>
<evidence type="ECO:0000256" key="11">
    <source>
        <dbReference type="ARBA" id="ARBA00029978"/>
    </source>
</evidence>
<proteinExistence type="inferred from homology"/>
<dbReference type="InterPro" id="IPR008896">
    <property type="entry name" value="TIC214"/>
</dbReference>
<gene>
    <name evidence="13" type="ORF">H5410_064466</name>
</gene>
<dbReference type="OrthoDB" id="1569791at2759"/>
<feature type="compositionally biased region" description="Basic and acidic residues" evidence="12">
    <location>
        <begin position="26"/>
        <end position="36"/>
    </location>
</feature>
<evidence type="ECO:0000256" key="5">
    <source>
        <dbReference type="ARBA" id="ARBA00016640"/>
    </source>
</evidence>
<comment type="similarity">
    <text evidence="3">Belongs to the TIC214 family.</text>
</comment>
<name>A0A9J5VZG4_SOLCO</name>
<sequence>MRELGSNIVRQVRSISGVGVRVERTFPSNERDREGRTSSVPVIMPTGTPRNRSSGDGVGLVAQRIRACGYEPRCRGFESLLAHNRPKREVPFPLGPQGYGTKDYLGPRPRIPSPILTKKLKEASKTEERVESEEERDVEIENASEMKGTK</sequence>
<evidence type="ECO:0000313" key="14">
    <source>
        <dbReference type="Proteomes" id="UP000824120"/>
    </source>
</evidence>